<dbReference type="EMBL" id="FN647946">
    <property type="protein sequence ID" value="CBN80200.1"/>
    <property type="molecule type" value="Genomic_DNA"/>
</dbReference>
<dbReference type="InterPro" id="IPR000719">
    <property type="entry name" value="Prot_kinase_dom"/>
</dbReference>
<feature type="domain" description="AGC-kinase C-terminal" evidence="11">
    <location>
        <begin position="463"/>
        <end position="545"/>
    </location>
</feature>
<protein>
    <submittedName>
        <fullName evidence="12">Uncharacterized protein</fullName>
    </submittedName>
</protein>
<sequence length="562" mass="63972">MKKELSDDKSLTGGDPRKLEMRAILEDPIGQKYIGQFAKKVMTQESFYAWVDIQEFRSIPTGDYRRGKSMHIYQKYIREGAVLQVGSIPAEERAKIKHIIDAGVVDKAGNKSGISTDMFDFFRKAVFKEMFYNTFQRFSASPEYAQMHADIKNAYNKVCPDDFLYIERIGEGGFGRVVHVKKKTTQSHYAMKIQLKTALLDTFNDDPTRIDHERRVLSVTHHPFIVGMDYAFQTPELGIMCLELVTGGDLQEAIDTAPEGRIEAKRVQFYSAEIILALVHLHDLGLMYRDLKPCNVLLMGDGHVKLADMGGVAEFADGTCLETNKDKNPFTGTEIGSLPQSKSSEDGPPTLNNKHRRRSIMGTQGYMAPEMVILPKQPRSVRVGYSNAVDYWSLGVTVFKLLTGSRPFDRRRFQELLDTISWPEYVGSEARSVISGLLACKETERLGGTPENLLALKSHEYFEGIDWLRLSQRHVLPPYLPKVPPLREEPLYQTFDHLMRDFYAQQEMESATKDTYDWFVAPTDEDQAFFNSWDFVSMHTLKIELGISSEMAVHDQSFKCLS</sequence>
<dbReference type="OMA" id="TFFCWVE"/>
<evidence type="ECO:0000256" key="7">
    <source>
        <dbReference type="PROSITE-ProRule" id="PRU10141"/>
    </source>
</evidence>
<dbReference type="InterPro" id="IPR036305">
    <property type="entry name" value="RGS_sf"/>
</dbReference>
<feature type="domain" description="Protein kinase" evidence="9">
    <location>
        <begin position="163"/>
        <end position="462"/>
    </location>
</feature>
<evidence type="ECO:0000259" key="10">
    <source>
        <dbReference type="PROSITE" id="PS50132"/>
    </source>
</evidence>
<dbReference type="InterPro" id="IPR016137">
    <property type="entry name" value="RGS"/>
</dbReference>
<dbReference type="PROSITE" id="PS51285">
    <property type="entry name" value="AGC_KINASE_CTER"/>
    <property type="match status" value="1"/>
</dbReference>
<dbReference type="Gene3D" id="3.30.200.20">
    <property type="entry name" value="Phosphorylase Kinase, domain 1"/>
    <property type="match status" value="1"/>
</dbReference>
<dbReference type="InterPro" id="IPR011009">
    <property type="entry name" value="Kinase-like_dom_sf"/>
</dbReference>
<keyword evidence="4 7" id="KW-0547">Nucleotide-binding</keyword>
<dbReference type="Gene3D" id="1.10.510.10">
    <property type="entry name" value="Transferase(Phosphotransferase) domain 1"/>
    <property type="match status" value="2"/>
</dbReference>
<dbReference type="Pfam" id="PF00615">
    <property type="entry name" value="RGS"/>
    <property type="match status" value="1"/>
</dbReference>
<dbReference type="SUPFAM" id="SSF56112">
    <property type="entry name" value="Protein kinase-like (PK-like)"/>
    <property type="match status" value="1"/>
</dbReference>
<reference evidence="12 13" key="1">
    <citation type="journal article" date="2010" name="Nature">
        <title>The Ectocarpus genome and the independent evolution of multicellularity in brown algae.</title>
        <authorList>
            <person name="Cock J.M."/>
            <person name="Sterck L."/>
            <person name="Rouze P."/>
            <person name="Scornet D."/>
            <person name="Allen A.E."/>
            <person name="Amoutzias G."/>
            <person name="Anthouard V."/>
            <person name="Artiguenave F."/>
            <person name="Aury J.M."/>
            <person name="Badger J.H."/>
            <person name="Beszteri B."/>
            <person name="Billiau K."/>
            <person name="Bonnet E."/>
            <person name="Bothwell J.H."/>
            <person name="Bowler C."/>
            <person name="Boyen C."/>
            <person name="Brownlee C."/>
            <person name="Carrano C.J."/>
            <person name="Charrier B."/>
            <person name="Cho G.Y."/>
            <person name="Coelho S.M."/>
            <person name="Collen J."/>
            <person name="Corre E."/>
            <person name="Da Silva C."/>
            <person name="Delage L."/>
            <person name="Delaroque N."/>
            <person name="Dittami S.M."/>
            <person name="Doulbeau S."/>
            <person name="Elias M."/>
            <person name="Farnham G."/>
            <person name="Gachon C.M."/>
            <person name="Gschloessl B."/>
            <person name="Heesch S."/>
            <person name="Jabbari K."/>
            <person name="Jubin C."/>
            <person name="Kawai H."/>
            <person name="Kimura K."/>
            <person name="Kloareg B."/>
            <person name="Kupper F.C."/>
            <person name="Lang D."/>
            <person name="Le Bail A."/>
            <person name="Leblanc C."/>
            <person name="Lerouge P."/>
            <person name="Lohr M."/>
            <person name="Lopez P.J."/>
            <person name="Martens C."/>
            <person name="Maumus F."/>
            <person name="Michel G."/>
            <person name="Miranda-Saavedra D."/>
            <person name="Morales J."/>
            <person name="Moreau H."/>
            <person name="Motomura T."/>
            <person name="Nagasato C."/>
            <person name="Napoli C.A."/>
            <person name="Nelson D.R."/>
            <person name="Nyvall-Collen P."/>
            <person name="Peters A.F."/>
            <person name="Pommier C."/>
            <person name="Potin P."/>
            <person name="Poulain J."/>
            <person name="Quesneville H."/>
            <person name="Read B."/>
            <person name="Rensing S.A."/>
            <person name="Ritter A."/>
            <person name="Rousvoal S."/>
            <person name="Samanta M."/>
            <person name="Samson G."/>
            <person name="Schroeder D.C."/>
            <person name="Segurens B."/>
            <person name="Strittmatter M."/>
            <person name="Tonon T."/>
            <person name="Tregear J.W."/>
            <person name="Valentin K."/>
            <person name="von Dassow P."/>
            <person name="Yamagishi T."/>
            <person name="Van de Peer Y."/>
            <person name="Wincker P."/>
        </authorList>
    </citation>
    <scope>NUCLEOTIDE SEQUENCE [LARGE SCALE GENOMIC DNA]</scope>
    <source>
        <strain evidence="13">Ec32 / CCAP1310/4</strain>
    </source>
</reference>
<feature type="binding site" evidence="7">
    <location>
        <position position="192"/>
    </location>
    <ligand>
        <name>ATP</name>
        <dbReference type="ChEBI" id="CHEBI:30616"/>
    </ligand>
</feature>
<accession>D8LEF7</accession>
<proteinExistence type="predicted"/>
<evidence type="ECO:0000256" key="4">
    <source>
        <dbReference type="ARBA" id="ARBA00022741"/>
    </source>
</evidence>
<evidence type="ECO:0000256" key="5">
    <source>
        <dbReference type="ARBA" id="ARBA00022777"/>
    </source>
</evidence>
<evidence type="ECO:0000256" key="6">
    <source>
        <dbReference type="ARBA" id="ARBA00022840"/>
    </source>
</evidence>
<feature type="region of interest" description="Disordered" evidence="8">
    <location>
        <begin position="326"/>
        <end position="355"/>
    </location>
</feature>
<dbReference type="SMART" id="SM00315">
    <property type="entry name" value="RGS"/>
    <property type="match status" value="1"/>
</dbReference>
<organism evidence="12 13">
    <name type="scientific">Ectocarpus siliculosus</name>
    <name type="common">Brown alga</name>
    <name type="synonym">Conferva siliculosa</name>
    <dbReference type="NCBI Taxonomy" id="2880"/>
    <lineage>
        <taxon>Eukaryota</taxon>
        <taxon>Sar</taxon>
        <taxon>Stramenopiles</taxon>
        <taxon>Ochrophyta</taxon>
        <taxon>PX clade</taxon>
        <taxon>Phaeophyceae</taxon>
        <taxon>Ectocarpales</taxon>
        <taxon>Ectocarpaceae</taxon>
        <taxon>Ectocarpus</taxon>
    </lineage>
</organism>
<evidence type="ECO:0000259" key="11">
    <source>
        <dbReference type="PROSITE" id="PS51285"/>
    </source>
</evidence>
<dbReference type="SMART" id="SM00220">
    <property type="entry name" value="S_TKc"/>
    <property type="match status" value="1"/>
</dbReference>
<keyword evidence="6 7" id="KW-0067">ATP-binding</keyword>
<dbReference type="InterPro" id="IPR017441">
    <property type="entry name" value="Protein_kinase_ATP_BS"/>
</dbReference>
<dbReference type="InParanoid" id="D8LEF7"/>
<dbReference type="PROSITE" id="PS50132">
    <property type="entry name" value="RGS"/>
    <property type="match status" value="1"/>
</dbReference>
<evidence type="ECO:0000256" key="1">
    <source>
        <dbReference type="ARBA" id="ARBA00022527"/>
    </source>
</evidence>
<dbReference type="PANTHER" id="PTHR24351">
    <property type="entry name" value="RIBOSOMAL PROTEIN S6 KINASE"/>
    <property type="match status" value="1"/>
</dbReference>
<evidence type="ECO:0000256" key="2">
    <source>
        <dbReference type="ARBA" id="ARBA00022553"/>
    </source>
</evidence>
<dbReference type="PROSITE" id="PS00108">
    <property type="entry name" value="PROTEIN_KINASE_ST"/>
    <property type="match status" value="1"/>
</dbReference>
<keyword evidence="5" id="KW-0418">Kinase</keyword>
<gene>
    <name evidence="12" type="ORF">Esi_0131_0001</name>
</gene>
<keyword evidence="2" id="KW-0597">Phosphoprotein</keyword>
<keyword evidence="13" id="KW-1185">Reference proteome</keyword>
<dbReference type="InterPro" id="IPR045270">
    <property type="entry name" value="STKc_AGC"/>
</dbReference>
<keyword evidence="1" id="KW-0723">Serine/threonine-protein kinase</keyword>
<evidence type="ECO:0000313" key="13">
    <source>
        <dbReference type="Proteomes" id="UP000002630"/>
    </source>
</evidence>
<dbReference type="GO" id="GO:0005524">
    <property type="term" value="F:ATP binding"/>
    <property type="evidence" value="ECO:0007669"/>
    <property type="project" value="UniProtKB-UniRule"/>
</dbReference>
<dbReference type="InterPro" id="IPR008271">
    <property type="entry name" value="Ser/Thr_kinase_AS"/>
</dbReference>
<dbReference type="PROSITE" id="PS00107">
    <property type="entry name" value="PROTEIN_KINASE_ATP"/>
    <property type="match status" value="1"/>
</dbReference>
<dbReference type="STRING" id="2880.D8LEF7"/>
<dbReference type="InterPro" id="IPR000961">
    <property type="entry name" value="AGC-kinase_C"/>
</dbReference>
<dbReference type="OrthoDB" id="354826at2759"/>
<evidence type="ECO:0000256" key="3">
    <source>
        <dbReference type="ARBA" id="ARBA00022679"/>
    </source>
</evidence>
<evidence type="ECO:0000259" key="9">
    <source>
        <dbReference type="PROSITE" id="PS50011"/>
    </source>
</evidence>
<feature type="domain" description="RGS" evidence="10">
    <location>
        <begin position="20"/>
        <end position="148"/>
    </location>
</feature>
<dbReference type="EMBL" id="FN649736">
    <property type="protein sequence ID" value="CBN80200.1"/>
    <property type="molecule type" value="Genomic_DNA"/>
</dbReference>
<dbReference type="Gene3D" id="1.10.167.10">
    <property type="entry name" value="Regulator of G-protein Signalling 4, domain 2"/>
    <property type="match status" value="1"/>
</dbReference>
<keyword evidence="3" id="KW-0808">Transferase</keyword>
<evidence type="ECO:0000256" key="8">
    <source>
        <dbReference type="SAM" id="MobiDB-lite"/>
    </source>
</evidence>
<dbReference type="PROSITE" id="PS50011">
    <property type="entry name" value="PROTEIN_KINASE_DOM"/>
    <property type="match status" value="1"/>
</dbReference>
<dbReference type="GO" id="GO:0004674">
    <property type="term" value="F:protein serine/threonine kinase activity"/>
    <property type="evidence" value="ECO:0007669"/>
    <property type="project" value="UniProtKB-KW"/>
</dbReference>
<evidence type="ECO:0000313" key="12">
    <source>
        <dbReference type="EMBL" id="CBN80200.1"/>
    </source>
</evidence>
<dbReference type="AlphaFoldDB" id="D8LEF7"/>
<dbReference type="InterPro" id="IPR044926">
    <property type="entry name" value="RGS_subdomain_2"/>
</dbReference>
<name>D8LEF7_ECTSI</name>
<dbReference type="CDD" id="cd05123">
    <property type="entry name" value="STKc_AGC"/>
    <property type="match status" value="1"/>
</dbReference>
<dbReference type="Proteomes" id="UP000002630">
    <property type="component" value="Linkage Group LG11"/>
</dbReference>
<dbReference type="SUPFAM" id="SSF48097">
    <property type="entry name" value="Regulator of G-protein signaling, RGS"/>
    <property type="match status" value="1"/>
</dbReference>
<dbReference type="Pfam" id="PF00069">
    <property type="entry name" value="Pkinase"/>
    <property type="match status" value="2"/>
</dbReference>
<dbReference type="eggNOG" id="KOG0603">
    <property type="taxonomic scope" value="Eukaryota"/>
</dbReference>